<feature type="chain" id="PRO_5047242073" evidence="2">
    <location>
        <begin position="30"/>
        <end position="275"/>
    </location>
</feature>
<evidence type="ECO:0000256" key="1">
    <source>
        <dbReference type="SAM" id="MobiDB-lite"/>
    </source>
</evidence>
<feature type="signal peptide" evidence="2">
    <location>
        <begin position="1"/>
        <end position="29"/>
    </location>
</feature>
<proteinExistence type="predicted"/>
<feature type="compositionally biased region" description="Pro residues" evidence="1">
    <location>
        <begin position="30"/>
        <end position="44"/>
    </location>
</feature>
<comment type="caution">
    <text evidence="3">The sequence shown here is derived from an EMBL/GenBank/DDBJ whole genome shotgun (WGS) entry which is preliminary data.</text>
</comment>
<keyword evidence="4" id="KW-1185">Reference proteome</keyword>
<protein>
    <submittedName>
        <fullName evidence="3">Uncharacterized protein</fullName>
    </submittedName>
</protein>
<feature type="compositionally biased region" description="Low complexity" evidence="1">
    <location>
        <begin position="45"/>
        <end position="54"/>
    </location>
</feature>
<keyword evidence="2" id="KW-0732">Signal</keyword>
<sequence>MGMSLRTHKLLSTALFVSVSLGAAQTAPAQPAPAPAVAPKPATPATPAKPTAPTSAATSKVVSAAAISVNQALKGQFVSCPAALKVTHEAVCLYVKSPAASVRPVIKNSLGNLALGDWKMSGQASSLLVRESATGDVGGYVLLTSLGANESLVVLDAAKAKAMAAKPVTPAGVVKGQPYVLGSDLAGVVNVLDLGGGKYRLNVAGQTAITVTAGIKTAQRAGGNIELPMAPATDGKNLIFPVSALRSLGCTVTDAANGMTIACGSDSVGVRPIVF</sequence>
<accession>A0ABP9V9P7</accession>
<reference evidence="3 4" key="1">
    <citation type="submission" date="2024-02" db="EMBL/GenBank/DDBJ databases">
        <title>Deinococcus xinjiangensis NBRC 107630.</title>
        <authorList>
            <person name="Ichikawa N."/>
            <person name="Katano-Makiyama Y."/>
            <person name="Hidaka K."/>
        </authorList>
    </citation>
    <scope>NUCLEOTIDE SEQUENCE [LARGE SCALE GENOMIC DNA]</scope>
    <source>
        <strain evidence="3 4">NBRC 107630</strain>
    </source>
</reference>
<gene>
    <name evidence="3" type="ORF">Dxin01_01716</name>
</gene>
<evidence type="ECO:0000313" key="4">
    <source>
        <dbReference type="Proteomes" id="UP001458946"/>
    </source>
</evidence>
<evidence type="ECO:0000313" key="3">
    <source>
        <dbReference type="EMBL" id="GAA5501977.1"/>
    </source>
</evidence>
<dbReference type="EMBL" id="BAABRN010000016">
    <property type="protein sequence ID" value="GAA5501977.1"/>
    <property type="molecule type" value="Genomic_DNA"/>
</dbReference>
<organism evidence="3 4">
    <name type="scientific">Deinococcus xinjiangensis</name>
    <dbReference type="NCBI Taxonomy" id="457454"/>
    <lineage>
        <taxon>Bacteria</taxon>
        <taxon>Thermotogati</taxon>
        <taxon>Deinococcota</taxon>
        <taxon>Deinococci</taxon>
        <taxon>Deinococcales</taxon>
        <taxon>Deinococcaceae</taxon>
        <taxon>Deinococcus</taxon>
    </lineage>
</organism>
<evidence type="ECO:0000256" key="2">
    <source>
        <dbReference type="SAM" id="SignalP"/>
    </source>
</evidence>
<feature type="region of interest" description="Disordered" evidence="1">
    <location>
        <begin position="29"/>
        <end position="54"/>
    </location>
</feature>
<dbReference type="Proteomes" id="UP001458946">
    <property type="component" value="Unassembled WGS sequence"/>
</dbReference>
<name>A0ABP9V9P7_9DEIO</name>